<dbReference type="Pfam" id="PF13352">
    <property type="entry name" value="DUF4100"/>
    <property type="match status" value="1"/>
</dbReference>
<dbReference type="CDD" id="cd00303">
    <property type="entry name" value="retropepsin_like"/>
    <property type="match status" value="1"/>
</dbReference>
<name>A0A1R1X577_9FUNG</name>
<keyword evidence="3" id="KW-1185">Reference proteome</keyword>
<gene>
    <name evidence="2" type="ORF">AYI70_g10726</name>
</gene>
<organism evidence="2 3">
    <name type="scientific">Smittium culicis</name>
    <dbReference type="NCBI Taxonomy" id="133412"/>
    <lineage>
        <taxon>Eukaryota</taxon>
        <taxon>Fungi</taxon>
        <taxon>Fungi incertae sedis</taxon>
        <taxon>Zoopagomycota</taxon>
        <taxon>Kickxellomycotina</taxon>
        <taxon>Harpellomycetes</taxon>
        <taxon>Harpellales</taxon>
        <taxon>Legeriomycetaceae</taxon>
        <taxon>Smittium</taxon>
    </lineage>
</organism>
<dbReference type="InterPro" id="IPR021109">
    <property type="entry name" value="Peptidase_aspartic_dom_sf"/>
</dbReference>
<dbReference type="EMBL" id="LSSN01005310">
    <property type="protein sequence ID" value="OMJ09796.1"/>
    <property type="molecule type" value="Genomic_DNA"/>
</dbReference>
<dbReference type="STRING" id="133412.A0A1R1X577"/>
<comment type="caution">
    <text evidence="2">The sequence shown here is derived from an EMBL/GenBank/DDBJ whole genome shotgun (WGS) entry which is preliminary data.</text>
</comment>
<dbReference type="OrthoDB" id="2758461at2759"/>
<dbReference type="InterPro" id="IPR025165">
    <property type="entry name" value="DUF4100"/>
</dbReference>
<evidence type="ECO:0000313" key="2">
    <source>
        <dbReference type="EMBL" id="OMJ09796.1"/>
    </source>
</evidence>
<reference evidence="2 3" key="1">
    <citation type="submission" date="2017-01" db="EMBL/GenBank/DDBJ databases">
        <authorList>
            <person name="Mah S.A."/>
            <person name="Swanson W.J."/>
            <person name="Moy G.W."/>
            <person name="Vacquier V.D."/>
        </authorList>
    </citation>
    <scope>NUCLEOTIDE SEQUENCE [LARGE SCALE GENOMIC DNA]</scope>
    <source>
        <strain evidence="2 3">GSMNP</strain>
    </source>
</reference>
<proteinExistence type="predicted"/>
<dbReference type="SUPFAM" id="SSF50630">
    <property type="entry name" value="Acid proteases"/>
    <property type="match status" value="1"/>
</dbReference>
<protein>
    <recommendedName>
        <fullName evidence="1">DUF4100 domain-containing protein</fullName>
    </recommendedName>
</protein>
<dbReference type="AlphaFoldDB" id="A0A1R1X577"/>
<dbReference type="Proteomes" id="UP000187283">
    <property type="component" value="Unassembled WGS sequence"/>
</dbReference>
<feature type="domain" description="DUF4100" evidence="1">
    <location>
        <begin position="386"/>
        <end position="464"/>
    </location>
</feature>
<sequence length="659" mass="75575">MEPSARGSKPQERKKLADENILSTTLPKIFPGTSGAPVFSGEGIAEFLTFYELLTYSSSYEEKTLLFPYYCDKNIRETITKSIPYTDKNWINFKSMLKDYYETEETKSSIYDELKKLIKSGTKLDDIKSFLYKFEYLTQKLSKFTPISDREKKEMLIKSRKLKDLEKIQSRLYNDEGSLLDFDEMVKKIKALNNMQKTMNEILGKDIIQDQTETPSMQNDEVLTMSKMFEKMCIKIDEFMENTTKTISPIEKYDSNKKSIRCVYCDADHRRIECSLFKKDKESGIIRLSADGFIEDKNGIRMTPNWGKGGIRALIQKTQVVSRQIKFEENNDLALEWDSNIEDEEIDQLDFSNLVDSFASKRIRENDKGVENYTSNKKEKLLNPKNLKDVDDVPLKNRTSNTEFINEEFNPAYKMVSKIVNKESEKIVTQKLKNAEVTLSLKELLSISPTIRKQFSEELRVRREPNVISTVFDYTESNENALKSNVETKCNSSNWKDFYLAAGSGKVNGQIMGAGVEFLLDEGSEINIMNIDVFNALNSLNRVKIDENIKWSMRDANQGFSELKGVCKDCLISINGIEVSVPVIVSNNTEPQVILGRPWERKSRAMKDNREDGTLWYTIKDSETGASTTFCAVGKEDNRAFPKSDKKGSFTLVNRIEAG</sequence>
<evidence type="ECO:0000313" key="3">
    <source>
        <dbReference type="Proteomes" id="UP000187283"/>
    </source>
</evidence>
<evidence type="ECO:0000259" key="1">
    <source>
        <dbReference type="Pfam" id="PF13352"/>
    </source>
</evidence>
<accession>A0A1R1X577</accession>
<dbReference type="Gene3D" id="2.40.70.10">
    <property type="entry name" value="Acid Proteases"/>
    <property type="match status" value="1"/>
</dbReference>